<gene>
    <name evidence="2" type="ORF">SNE40_013914</name>
</gene>
<organism evidence="2 3">
    <name type="scientific">Patella caerulea</name>
    <name type="common">Rayed Mediterranean limpet</name>
    <dbReference type="NCBI Taxonomy" id="87958"/>
    <lineage>
        <taxon>Eukaryota</taxon>
        <taxon>Metazoa</taxon>
        <taxon>Spiralia</taxon>
        <taxon>Lophotrochozoa</taxon>
        <taxon>Mollusca</taxon>
        <taxon>Gastropoda</taxon>
        <taxon>Patellogastropoda</taxon>
        <taxon>Patelloidea</taxon>
        <taxon>Patellidae</taxon>
        <taxon>Patella</taxon>
    </lineage>
</organism>
<evidence type="ECO:0000313" key="3">
    <source>
        <dbReference type="Proteomes" id="UP001347796"/>
    </source>
</evidence>
<reference evidence="2 3" key="1">
    <citation type="submission" date="2024-01" db="EMBL/GenBank/DDBJ databases">
        <title>The genome of the rayed Mediterranean limpet Patella caerulea (Linnaeus, 1758).</title>
        <authorList>
            <person name="Anh-Thu Weber A."/>
            <person name="Halstead-Nussloch G."/>
        </authorList>
    </citation>
    <scope>NUCLEOTIDE SEQUENCE [LARGE SCALE GENOMIC DNA]</scope>
    <source>
        <strain evidence="2">AATW-2023a</strain>
        <tissue evidence="2">Whole specimen</tissue>
    </source>
</reference>
<proteinExistence type="predicted"/>
<evidence type="ECO:0000313" key="2">
    <source>
        <dbReference type="EMBL" id="KAK6175452.1"/>
    </source>
</evidence>
<feature type="region of interest" description="Disordered" evidence="1">
    <location>
        <begin position="99"/>
        <end position="149"/>
    </location>
</feature>
<accession>A0AAN8PBT5</accession>
<dbReference type="AlphaFoldDB" id="A0AAN8PBT5"/>
<sequence>MSRGKADIGDVNDDVEFMEIDDEDDFDYKERDYMTIQELQIRRFLNEQKRQIENIKQQRIGLGKVICEVKRDLRMSRRDERRQDLELLNHKMAQLERLFGSRDEPHFRSRGEQQFKSRDEQQFRSRDERQFRGKDERRFGRMDEPETTG</sequence>
<name>A0AAN8PBT5_PATCE</name>
<dbReference type="Proteomes" id="UP001347796">
    <property type="component" value="Unassembled WGS sequence"/>
</dbReference>
<keyword evidence="3" id="KW-1185">Reference proteome</keyword>
<dbReference type="EMBL" id="JAZGQO010000010">
    <property type="protein sequence ID" value="KAK6175452.1"/>
    <property type="molecule type" value="Genomic_DNA"/>
</dbReference>
<evidence type="ECO:0000256" key="1">
    <source>
        <dbReference type="SAM" id="MobiDB-lite"/>
    </source>
</evidence>
<protein>
    <submittedName>
        <fullName evidence="2">Uncharacterized protein</fullName>
    </submittedName>
</protein>
<comment type="caution">
    <text evidence="2">The sequence shown here is derived from an EMBL/GenBank/DDBJ whole genome shotgun (WGS) entry which is preliminary data.</text>
</comment>